<evidence type="ECO:0000256" key="1">
    <source>
        <dbReference type="PROSITE-ProRule" id="PRU01109"/>
    </source>
</evidence>
<comment type="similarity">
    <text evidence="1">Belongs to the orange carotenoid-binding protein family.</text>
</comment>
<name>A0ABW6IBN2_9CYAN</name>
<organism evidence="3 4">
    <name type="scientific">Almyronema epifaneia S1</name>
    <dbReference type="NCBI Taxonomy" id="2991925"/>
    <lineage>
        <taxon>Bacteria</taxon>
        <taxon>Bacillati</taxon>
        <taxon>Cyanobacteriota</taxon>
        <taxon>Cyanophyceae</taxon>
        <taxon>Nodosilineales</taxon>
        <taxon>Nodosilineaceae</taxon>
        <taxon>Almyronema</taxon>
        <taxon>Almyronema epifaneia</taxon>
    </lineage>
</organism>
<proteinExistence type="inferred from homology"/>
<dbReference type="Gene3D" id="1.10.2090.10">
    <property type="entry name" value="Orange carotenoid-binding protein, N-terminal domain"/>
    <property type="match status" value="1"/>
</dbReference>
<dbReference type="SUPFAM" id="SSF81930">
    <property type="entry name" value="Orange carotenoid protein, N-terminal domain"/>
    <property type="match status" value="1"/>
</dbReference>
<keyword evidence="1" id="KW-0157">Chromophore</keyword>
<protein>
    <submittedName>
        <fullName evidence="3">Orange carotenoid protein N-terminal domain-containing protein</fullName>
    </submittedName>
</protein>
<dbReference type="RefSeq" id="WP_377962332.1">
    <property type="nucleotide sequence ID" value="NZ_JBHZOL010000028.1"/>
</dbReference>
<dbReference type="InterPro" id="IPR036917">
    <property type="entry name" value="Orange_carotenoid-bd_N_sf"/>
</dbReference>
<dbReference type="EMBL" id="JBHZOL010000028">
    <property type="protein sequence ID" value="MFE4105556.1"/>
    <property type="molecule type" value="Genomic_DNA"/>
</dbReference>
<feature type="domain" description="OCP N-terminal" evidence="2">
    <location>
        <begin position="13"/>
        <end position="163"/>
    </location>
</feature>
<keyword evidence="1" id="KW-0793">Thylakoid</keyword>
<keyword evidence="1" id="KW-0042">Antenna complex</keyword>
<dbReference type="InterPro" id="IPR015233">
    <property type="entry name" value="Orange_carotenoid-bd_N"/>
</dbReference>
<evidence type="ECO:0000313" key="4">
    <source>
        <dbReference type="Proteomes" id="UP001600165"/>
    </source>
</evidence>
<keyword evidence="4" id="KW-1185">Reference proteome</keyword>
<dbReference type="PROSITE" id="PS51773">
    <property type="entry name" value="OCP_N"/>
    <property type="match status" value="1"/>
</dbReference>
<sequence>MVSANSAQSNVLSDEAKQVYQAYTQLGTDEKLALLYYVYEKMGDSVTPAAPNAAQPELVDTLASGYFELDDDAQLVIMREIVEGKDSESSRAYGGLTANNQLLVWYIWADAMGDRVVDMPEDYEPSKAINQALKQIENLEFESQISVLREAASNMGYSEVQEIPSQAETGKTPSL</sequence>
<keyword evidence="1" id="KW-0605">Phycobilisome</keyword>
<keyword evidence="1" id="KW-0472">Membrane</keyword>
<gene>
    <name evidence="3" type="ORF">ACFVKH_04650</name>
</gene>
<evidence type="ECO:0000259" key="2">
    <source>
        <dbReference type="PROSITE" id="PS51773"/>
    </source>
</evidence>
<accession>A0ABW6IBN2</accession>
<evidence type="ECO:0000313" key="3">
    <source>
        <dbReference type="EMBL" id="MFE4105556.1"/>
    </source>
</evidence>
<dbReference type="Proteomes" id="UP001600165">
    <property type="component" value="Unassembled WGS sequence"/>
</dbReference>
<reference evidence="3 4" key="1">
    <citation type="submission" date="2024-10" db="EMBL/GenBank/DDBJ databases">
        <authorList>
            <person name="Ratan Roy A."/>
            <person name="Morales Sandoval P.H."/>
            <person name="De Los Santos Villalobos S."/>
            <person name="Chakraborty S."/>
            <person name="Mukherjee J."/>
        </authorList>
    </citation>
    <scope>NUCLEOTIDE SEQUENCE [LARGE SCALE GENOMIC DNA]</scope>
    <source>
        <strain evidence="3 4">S1</strain>
    </source>
</reference>
<dbReference type="Pfam" id="PF09150">
    <property type="entry name" value="Carot_N"/>
    <property type="match status" value="1"/>
</dbReference>
<comment type="caution">
    <text evidence="3">The sequence shown here is derived from an EMBL/GenBank/DDBJ whole genome shotgun (WGS) entry which is preliminary data.</text>
</comment>